<keyword evidence="1" id="KW-0732">Signal</keyword>
<feature type="chain" id="PRO_5042249725" description="Lipoprotein" evidence="1">
    <location>
        <begin position="20"/>
        <end position="207"/>
    </location>
</feature>
<comment type="caution">
    <text evidence="2">The sequence shown here is derived from an EMBL/GenBank/DDBJ whole genome shotgun (WGS) entry which is preliminary data.</text>
</comment>
<organism evidence="2 3">
    <name type="scientific">Aureibacter tunicatorum</name>
    <dbReference type="NCBI Taxonomy" id="866807"/>
    <lineage>
        <taxon>Bacteria</taxon>
        <taxon>Pseudomonadati</taxon>
        <taxon>Bacteroidota</taxon>
        <taxon>Cytophagia</taxon>
        <taxon>Cytophagales</taxon>
        <taxon>Persicobacteraceae</taxon>
        <taxon>Aureibacter</taxon>
    </lineage>
</organism>
<feature type="signal peptide" evidence="1">
    <location>
        <begin position="1"/>
        <end position="19"/>
    </location>
</feature>
<protein>
    <recommendedName>
        <fullName evidence="4">Lipoprotein</fullName>
    </recommendedName>
</protein>
<reference evidence="2" key="1">
    <citation type="submission" date="2023-07" db="EMBL/GenBank/DDBJ databases">
        <title>Genomic Encyclopedia of Type Strains, Phase IV (KMG-IV): sequencing the most valuable type-strain genomes for metagenomic binning, comparative biology and taxonomic classification.</title>
        <authorList>
            <person name="Goeker M."/>
        </authorList>
    </citation>
    <scope>NUCLEOTIDE SEQUENCE</scope>
    <source>
        <strain evidence="2">DSM 26174</strain>
    </source>
</reference>
<proteinExistence type="predicted"/>
<accession>A0AAE4BU47</accession>
<evidence type="ECO:0000256" key="1">
    <source>
        <dbReference type="SAM" id="SignalP"/>
    </source>
</evidence>
<dbReference type="AlphaFoldDB" id="A0AAE4BU47"/>
<dbReference type="PROSITE" id="PS51257">
    <property type="entry name" value="PROKAR_LIPOPROTEIN"/>
    <property type="match status" value="1"/>
</dbReference>
<evidence type="ECO:0008006" key="4">
    <source>
        <dbReference type="Google" id="ProtNLM"/>
    </source>
</evidence>
<dbReference type="EMBL" id="JAVDQD010000005">
    <property type="protein sequence ID" value="MDR6240655.1"/>
    <property type="molecule type" value="Genomic_DNA"/>
</dbReference>
<sequence>MKVKILSLILLMCIFGSCASKYRKINPQSLTYTKGASNEKIDFEYRYDLLNKKYAKKEGKSSIRLVSVKLTNNTDENLTFGQDFNLKTTSGRDINPVPLNSVYNEIKQGEAIYFLYLLLTFTRLNISETNSSGGYTEVKTKSYPIGLAIGPGIALGNFFGARGANKNFKKDLMTYDLNYKSIKPGETIYGLVGIYANQYEGLEVNFK</sequence>
<evidence type="ECO:0000313" key="2">
    <source>
        <dbReference type="EMBL" id="MDR6240655.1"/>
    </source>
</evidence>
<evidence type="ECO:0000313" key="3">
    <source>
        <dbReference type="Proteomes" id="UP001185092"/>
    </source>
</evidence>
<name>A0AAE4BU47_9BACT</name>
<dbReference type="RefSeq" id="WP_309940760.1">
    <property type="nucleotide sequence ID" value="NZ_AP025306.1"/>
</dbReference>
<keyword evidence="3" id="KW-1185">Reference proteome</keyword>
<gene>
    <name evidence="2" type="ORF">HNQ88_003731</name>
</gene>
<dbReference type="Proteomes" id="UP001185092">
    <property type="component" value="Unassembled WGS sequence"/>
</dbReference>